<evidence type="ECO:0000313" key="1">
    <source>
        <dbReference type="EMBL" id="KDN56452.1"/>
    </source>
</evidence>
<dbReference type="PATRIC" id="fig|1492738.3.peg.465"/>
<dbReference type="EMBL" id="JNCA01000003">
    <property type="protein sequence ID" value="KDN56452.1"/>
    <property type="molecule type" value="Genomic_DNA"/>
</dbReference>
<keyword evidence="2" id="KW-1185">Reference proteome</keyword>
<protein>
    <submittedName>
        <fullName evidence="1">Uncharacterized protein</fullName>
    </submittedName>
</protein>
<gene>
    <name evidence="1" type="ORF">FEM21_04710</name>
</gene>
<sequence length="40" mass="4492">MVVNTAFLFSMDNNVLIVNCIFYAVRDRLSLPQSQKLCGA</sequence>
<dbReference type="AlphaFoldDB" id="A0A066WQX8"/>
<organism evidence="1 2">
    <name type="scientific">Flavobacterium seoulense</name>
    <dbReference type="NCBI Taxonomy" id="1492738"/>
    <lineage>
        <taxon>Bacteria</taxon>
        <taxon>Pseudomonadati</taxon>
        <taxon>Bacteroidota</taxon>
        <taxon>Flavobacteriia</taxon>
        <taxon>Flavobacteriales</taxon>
        <taxon>Flavobacteriaceae</taxon>
        <taxon>Flavobacterium</taxon>
    </lineage>
</organism>
<name>A0A066WQX8_9FLAO</name>
<proteinExistence type="predicted"/>
<dbReference type="Proteomes" id="UP000027064">
    <property type="component" value="Unassembled WGS sequence"/>
</dbReference>
<evidence type="ECO:0000313" key="2">
    <source>
        <dbReference type="Proteomes" id="UP000027064"/>
    </source>
</evidence>
<accession>A0A066WQX8</accession>
<comment type="caution">
    <text evidence="1">The sequence shown here is derived from an EMBL/GenBank/DDBJ whole genome shotgun (WGS) entry which is preliminary data.</text>
</comment>
<reference evidence="1 2" key="1">
    <citation type="submission" date="2014-05" db="EMBL/GenBank/DDBJ databases">
        <title>Genome Sequence of Flavobacterium sp. EM1321.</title>
        <authorList>
            <person name="Shin S.-K."/>
            <person name="Yi H."/>
        </authorList>
    </citation>
    <scope>NUCLEOTIDE SEQUENCE [LARGE SCALE GENOMIC DNA]</scope>
    <source>
        <strain evidence="1 2">EM1321</strain>
    </source>
</reference>